<organism evidence="1 2">
    <name type="scientific">Thermoanaerobacter siderophilus SR4</name>
    <dbReference type="NCBI Taxonomy" id="880478"/>
    <lineage>
        <taxon>Bacteria</taxon>
        <taxon>Bacillati</taxon>
        <taxon>Bacillota</taxon>
        <taxon>Clostridia</taxon>
        <taxon>Thermoanaerobacterales</taxon>
        <taxon>Thermoanaerobacteraceae</taxon>
        <taxon>Thermoanaerobacter</taxon>
    </lineage>
</organism>
<dbReference type="Proteomes" id="UP000005110">
    <property type="component" value="Chromosome"/>
</dbReference>
<dbReference type="AlphaFoldDB" id="I9AF71"/>
<evidence type="ECO:0000313" key="1">
    <source>
        <dbReference type="EMBL" id="EIW00672.1"/>
    </source>
</evidence>
<dbReference type="RefSeq" id="WP_006570120.1">
    <property type="nucleotide sequence ID" value="NZ_CM001486.1"/>
</dbReference>
<gene>
    <name evidence="1" type="ORF">ThesiDRAFT1_1789</name>
</gene>
<accession>I9AF71</accession>
<name>I9AF71_9THEO</name>
<dbReference type="PATRIC" id="fig|880478.3.peg.172"/>
<dbReference type="EMBL" id="CM001486">
    <property type="protein sequence ID" value="EIW00672.1"/>
    <property type="molecule type" value="Genomic_DNA"/>
</dbReference>
<sequence>MARKFSDRTMAICGEILSELFSDGELQNFFTKFGLLNIYRHLPQGTGKLRRIQEVIAYLDQLNSTEDKDKVWDDIVIETVKTIKQIEERAPVSSLVMEKIRKLEECLALDGYQIENGKIIKALPASTETTHIRNKLEQKLLDLGWFVPLQHLQDARENYAEERWAAANASIRSFLQAIFDNIAEAMPNFPKEGLAPGGERRRFLETIGFLTKEEAELIRALFKILSTKGSHPGLSDEGDCSSRILMSIGIAWRFLSKFLKGGGNFS</sequence>
<reference evidence="1 2" key="1">
    <citation type="submission" date="2012-02" db="EMBL/GenBank/DDBJ databases">
        <title>Improved High-Quality Draft sequence of Thermoanaerobacter siderophilus SR4.</title>
        <authorList>
            <consortium name="US DOE Joint Genome Institute"/>
            <person name="Lucas S."/>
            <person name="Han J."/>
            <person name="Lapidus A."/>
            <person name="Cheng J.-F."/>
            <person name="Goodwin L."/>
            <person name="Pitluck S."/>
            <person name="Peters L."/>
            <person name="Detter J.C."/>
            <person name="Han C."/>
            <person name="Tapia R."/>
            <person name="Land M."/>
            <person name="Hauser L."/>
            <person name="Kyrpides N."/>
            <person name="Ivanova N."/>
            <person name="Pagani I."/>
            <person name="Hemme C."/>
            <person name="Woyke T."/>
        </authorList>
    </citation>
    <scope>NUCLEOTIDE SEQUENCE [LARGE SCALE GENOMIC DNA]</scope>
    <source>
        <strain evidence="1 2">SR4</strain>
    </source>
</reference>
<keyword evidence="2" id="KW-1185">Reference proteome</keyword>
<protein>
    <submittedName>
        <fullName evidence="1">Uncharacterized protein</fullName>
    </submittedName>
</protein>
<evidence type="ECO:0000313" key="2">
    <source>
        <dbReference type="Proteomes" id="UP000005110"/>
    </source>
</evidence>
<dbReference type="HOGENOM" id="CLU_1045590_0_0_9"/>
<proteinExistence type="predicted"/>